<evidence type="ECO:0000313" key="2">
    <source>
        <dbReference type="EMBL" id="MBB6076773.1"/>
    </source>
</evidence>
<organism evidence="2 3">
    <name type="scientific">Streptomyces paradoxus</name>
    <dbReference type="NCBI Taxonomy" id="66375"/>
    <lineage>
        <taxon>Bacteria</taxon>
        <taxon>Bacillati</taxon>
        <taxon>Actinomycetota</taxon>
        <taxon>Actinomycetes</taxon>
        <taxon>Kitasatosporales</taxon>
        <taxon>Streptomycetaceae</taxon>
        <taxon>Streptomyces</taxon>
    </lineage>
</organism>
<dbReference type="Proteomes" id="UP000591537">
    <property type="component" value="Unassembled WGS sequence"/>
</dbReference>
<sequence>MTDPYWNHNVHHHPAVLAAVPDGGRTALDAGCGDGLLTRKPAARSASVTRVDRSPGMIKLAREHAHVPGNVVYREADCLRTWPPTVRFWTG</sequence>
<keyword evidence="3" id="KW-1185">Reference proteome</keyword>
<dbReference type="InterPro" id="IPR041698">
    <property type="entry name" value="Methyltransf_25"/>
</dbReference>
<keyword evidence="2" id="KW-0808">Transferase</keyword>
<proteinExistence type="predicted"/>
<evidence type="ECO:0000259" key="1">
    <source>
        <dbReference type="Pfam" id="PF13649"/>
    </source>
</evidence>
<evidence type="ECO:0000313" key="3">
    <source>
        <dbReference type="Proteomes" id="UP000591537"/>
    </source>
</evidence>
<dbReference type="AlphaFoldDB" id="A0A7W9WGZ5"/>
<name>A0A7W9WGZ5_9ACTN</name>
<accession>A0A7W9WGZ5</accession>
<dbReference type="Gene3D" id="3.40.50.150">
    <property type="entry name" value="Vaccinia Virus protein VP39"/>
    <property type="match status" value="1"/>
</dbReference>
<dbReference type="CDD" id="cd02440">
    <property type="entry name" value="AdoMet_MTases"/>
    <property type="match status" value="1"/>
</dbReference>
<dbReference type="RefSeq" id="WP_246554482.1">
    <property type="nucleotide sequence ID" value="NZ_BAAARS010000003.1"/>
</dbReference>
<reference evidence="2 3" key="1">
    <citation type="submission" date="2020-08" db="EMBL/GenBank/DDBJ databases">
        <title>Genomic Encyclopedia of Type Strains, Phase IV (KMG-IV): sequencing the most valuable type-strain genomes for metagenomic binning, comparative biology and taxonomic classification.</title>
        <authorList>
            <person name="Goeker M."/>
        </authorList>
    </citation>
    <scope>NUCLEOTIDE SEQUENCE [LARGE SCALE GENOMIC DNA]</scope>
    <source>
        <strain evidence="2 3">DSM 43350</strain>
    </source>
</reference>
<keyword evidence="2" id="KW-0489">Methyltransferase</keyword>
<dbReference type="InterPro" id="IPR029063">
    <property type="entry name" value="SAM-dependent_MTases_sf"/>
</dbReference>
<gene>
    <name evidence="2" type="ORF">HNR57_002678</name>
</gene>
<dbReference type="EMBL" id="JACHGV010000003">
    <property type="protein sequence ID" value="MBB6076773.1"/>
    <property type="molecule type" value="Genomic_DNA"/>
</dbReference>
<feature type="domain" description="Methyltransferase" evidence="1">
    <location>
        <begin position="28"/>
        <end position="81"/>
    </location>
</feature>
<dbReference type="SUPFAM" id="SSF53335">
    <property type="entry name" value="S-adenosyl-L-methionine-dependent methyltransferases"/>
    <property type="match status" value="1"/>
</dbReference>
<protein>
    <submittedName>
        <fullName evidence="2">2-polyprenyl-3-methyl-5-hydroxy-6-metoxy-1, 4-benzoquinol methylase</fullName>
    </submittedName>
</protein>
<comment type="caution">
    <text evidence="2">The sequence shown here is derived from an EMBL/GenBank/DDBJ whole genome shotgun (WGS) entry which is preliminary data.</text>
</comment>
<dbReference type="Pfam" id="PF13649">
    <property type="entry name" value="Methyltransf_25"/>
    <property type="match status" value="1"/>
</dbReference>
<dbReference type="GO" id="GO:0008168">
    <property type="term" value="F:methyltransferase activity"/>
    <property type="evidence" value="ECO:0007669"/>
    <property type="project" value="UniProtKB-KW"/>
</dbReference>
<dbReference type="GO" id="GO:0032259">
    <property type="term" value="P:methylation"/>
    <property type="evidence" value="ECO:0007669"/>
    <property type="project" value="UniProtKB-KW"/>
</dbReference>